<evidence type="ECO:0000313" key="3">
    <source>
        <dbReference type="EMBL" id="OGM59438.1"/>
    </source>
</evidence>
<reference evidence="3 4" key="1">
    <citation type="journal article" date="2016" name="Nat. Commun.">
        <title>Thousands of microbial genomes shed light on interconnected biogeochemical processes in an aquifer system.</title>
        <authorList>
            <person name="Anantharaman K."/>
            <person name="Brown C.T."/>
            <person name="Hug L.A."/>
            <person name="Sharon I."/>
            <person name="Castelle C.J."/>
            <person name="Probst A.J."/>
            <person name="Thomas B.C."/>
            <person name="Singh A."/>
            <person name="Wilkins M.J."/>
            <person name="Karaoz U."/>
            <person name="Brodie E.L."/>
            <person name="Williams K.H."/>
            <person name="Hubbard S.S."/>
            <person name="Banfield J.F."/>
        </authorList>
    </citation>
    <scope>NUCLEOTIDE SEQUENCE [LARGE SCALE GENOMIC DNA]</scope>
</reference>
<evidence type="ECO:0000313" key="4">
    <source>
        <dbReference type="Proteomes" id="UP000176404"/>
    </source>
</evidence>
<dbReference type="Gene3D" id="3.90.550.10">
    <property type="entry name" value="Spore Coat Polysaccharide Biosynthesis Protein SpsA, Chain A"/>
    <property type="match status" value="1"/>
</dbReference>
<feature type="domain" description="Glycosyltransferase 2-like" evidence="2">
    <location>
        <begin position="5"/>
        <end position="96"/>
    </location>
</feature>
<accession>A0A1F8B7V6</accession>
<protein>
    <recommendedName>
        <fullName evidence="2">Glycosyltransferase 2-like domain-containing protein</fullName>
    </recommendedName>
</protein>
<dbReference type="CDD" id="cd02511">
    <property type="entry name" value="Beta4Glucosyltransferase"/>
    <property type="match status" value="1"/>
</dbReference>
<dbReference type="InterPro" id="IPR029044">
    <property type="entry name" value="Nucleotide-diphossugar_trans"/>
</dbReference>
<dbReference type="Pfam" id="PF00535">
    <property type="entry name" value="Glycos_transf_2"/>
    <property type="match status" value="1"/>
</dbReference>
<keyword evidence="1" id="KW-0812">Transmembrane</keyword>
<name>A0A1F8B7V6_9BACT</name>
<proteinExistence type="predicted"/>
<evidence type="ECO:0000256" key="1">
    <source>
        <dbReference type="SAM" id="Phobius"/>
    </source>
</evidence>
<dbReference type="Proteomes" id="UP000176404">
    <property type="component" value="Unassembled WGS sequence"/>
</dbReference>
<dbReference type="STRING" id="1802517.A2892_02195"/>
<evidence type="ECO:0000259" key="2">
    <source>
        <dbReference type="Pfam" id="PF00535"/>
    </source>
</evidence>
<keyword evidence="1" id="KW-0472">Membrane</keyword>
<dbReference type="EMBL" id="MGHD01000019">
    <property type="protein sequence ID" value="OGM59438.1"/>
    <property type="molecule type" value="Genomic_DNA"/>
</dbReference>
<gene>
    <name evidence="3" type="ORF">A2892_02195</name>
</gene>
<feature type="transmembrane region" description="Helical" evidence="1">
    <location>
        <begin position="220"/>
        <end position="242"/>
    </location>
</feature>
<dbReference type="PANTHER" id="PTHR43630">
    <property type="entry name" value="POLY-BETA-1,6-N-ACETYL-D-GLUCOSAMINE SYNTHASE"/>
    <property type="match status" value="1"/>
</dbReference>
<dbReference type="AlphaFoldDB" id="A0A1F8B7V6"/>
<dbReference type="InterPro" id="IPR001173">
    <property type="entry name" value="Glyco_trans_2-like"/>
</dbReference>
<organism evidence="3 4">
    <name type="scientific">Candidatus Woesebacteria bacterium RIFCSPLOWO2_01_FULL_39_10b</name>
    <dbReference type="NCBI Taxonomy" id="1802517"/>
    <lineage>
        <taxon>Bacteria</taxon>
        <taxon>Candidatus Woeseibacteriota</taxon>
    </lineage>
</organism>
<sequence>MITGVILSRNEEKNIRRCIRSLTFCDEVIVIDDNSSDKTVKIAQRLGAKVYSRDLNCNFAEQRNFGLTQAKNEWVLFLDADEAISGELVKEILEQVVIVNDCNGFYFKRHDYIWKKKLAHGEIGALKLLRLGKKGCGKWKRSVHEFWDIKGKTCFFKNPLIHHPHPSLRELINDINFMSTLHAQANLEEGKRVNLGKIIIFPFLKFLSNFIFKFGFLDGIYGLVMSLMMSFHSFLAWSKLWLTQKGQVR</sequence>
<keyword evidence="1" id="KW-1133">Transmembrane helix</keyword>
<dbReference type="SUPFAM" id="SSF53448">
    <property type="entry name" value="Nucleotide-diphospho-sugar transferases"/>
    <property type="match status" value="1"/>
</dbReference>
<comment type="caution">
    <text evidence="3">The sequence shown here is derived from an EMBL/GenBank/DDBJ whole genome shotgun (WGS) entry which is preliminary data.</text>
</comment>
<dbReference type="PANTHER" id="PTHR43630:SF2">
    <property type="entry name" value="GLYCOSYLTRANSFERASE"/>
    <property type="match status" value="1"/>
</dbReference>